<comment type="caution">
    <text evidence="2">The sequence shown here is derived from an EMBL/GenBank/DDBJ whole genome shotgun (WGS) entry which is preliminary data.</text>
</comment>
<keyword evidence="3" id="KW-1185">Reference proteome</keyword>
<proteinExistence type="predicted"/>
<evidence type="ECO:0000313" key="3">
    <source>
        <dbReference type="Proteomes" id="UP000531251"/>
    </source>
</evidence>
<dbReference type="AlphaFoldDB" id="A0A7X6BDK3"/>
<gene>
    <name evidence="2" type="ORF">GGR89_002717</name>
</gene>
<evidence type="ECO:0000256" key="1">
    <source>
        <dbReference type="SAM" id="MobiDB-lite"/>
    </source>
</evidence>
<name>A0A7X6BDK3_9SPHN</name>
<feature type="compositionally biased region" description="Basic and acidic residues" evidence="1">
    <location>
        <begin position="37"/>
        <end position="56"/>
    </location>
</feature>
<organism evidence="2 3">
    <name type="scientific">Sphingomonas trueperi</name>
    <dbReference type="NCBI Taxonomy" id="53317"/>
    <lineage>
        <taxon>Bacteria</taxon>
        <taxon>Pseudomonadati</taxon>
        <taxon>Pseudomonadota</taxon>
        <taxon>Alphaproteobacteria</taxon>
        <taxon>Sphingomonadales</taxon>
        <taxon>Sphingomonadaceae</taxon>
        <taxon>Sphingomonas</taxon>
    </lineage>
</organism>
<dbReference type="Proteomes" id="UP000531251">
    <property type="component" value="Unassembled WGS sequence"/>
</dbReference>
<dbReference type="EMBL" id="JAATJB010000008">
    <property type="protein sequence ID" value="NJB98385.1"/>
    <property type="molecule type" value="Genomic_DNA"/>
</dbReference>
<feature type="region of interest" description="Disordered" evidence="1">
    <location>
        <begin position="37"/>
        <end position="62"/>
    </location>
</feature>
<protein>
    <submittedName>
        <fullName evidence="2">Uncharacterized protein</fullName>
    </submittedName>
</protein>
<reference evidence="2 3" key="1">
    <citation type="submission" date="2020-03" db="EMBL/GenBank/DDBJ databases">
        <title>Genomic Encyclopedia of Type Strains, Phase IV (KMG-IV): sequencing the most valuable type-strain genomes for metagenomic binning, comparative biology and taxonomic classification.</title>
        <authorList>
            <person name="Goeker M."/>
        </authorList>
    </citation>
    <scope>NUCLEOTIDE SEQUENCE [LARGE SCALE GENOMIC DNA]</scope>
    <source>
        <strain evidence="2 3">DSM 7225</strain>
    </source>
</reference>
<sequence length="62" mass="6962">MRSAIAPTQQILAPRLRQIACGEAVEERRGTRVDVEAAEREAHRIHGPRRSLETLHHRGLSA</sequence>
<accession>A0A7X6BDK3</accession>
<dbReference type="RefSeq" id="WP_125977314.1">
    <property type="nucleotide sequence ID" value="NZ_BAAADY010000023.1"/>
</dbReference>
<evidence type="ECO:0000313" key="2">
    <source>
        <dbReference type="EMBL" id="NJB98385.1"/>
    </source>
</evidence>